<accession>A0ABT9C9M8</accession>
<comment type="caution">
    <text evidence="5">The sequence shown here is derived from an EMBL/GenBank/DDBJ whole genome shotgun (WGS) entry which is preliminary data.</text>
</comment>
<dbReference type="CDD" id="cd06267">
    <property type="entry name" value="PBP1_LacI_sugar_binding-like"/>
    <property type="match status" value="1"/>
</dbReference>
<dbReference type="PANTHER" id="PTHR30146">
    <property type="entry name" value="LACI-RELATED TRANSCRIPTIONAL REPRESSOR"/>
    <property type="match status" value="1"/>
</dbReference>
<dbReference type="CDD" id="cd01392">
    <property type="entry name" value="HTH_LacI"/>
    <property type="match status" value="1"/>
</dbReference>
<dbReference type="GO" id="GO:0003677">
    <property type="term" value="F:DNA binding"/>
    <property type="evidence" value="ECO:0007669"/>
    <property type="project" value="UniProtKB-KW"/>
</dbReference>
<evidence type="ECO:0000313" key="6">
    <source>
        <dbReference type="Proteomes" id="UP001240171"/>
    </source>
</evidence>
<dbReference type="PROSITE" id="PS50932">
    <property type="entry name" value="HTH_LACI_2"/>
    <property type="match status" value="1"/>
</dbReference>
<keyword evidence="6" id="KW-1185">Reference proteome</keyword>
<name>A0ABT9C9M8_9BACL</name>
<organism evidence="5 6">
    <name type="scientific">Paenibacillus lacisoli</name>
    <dbReference type="NCBI Taxonomy" id="3064525"/>
    <lineage>
        <taxon>Bacteria</taxon>
        <taxon>Bacillati</taxon>
        <taxon>Bacillota</taxon>
        <taxon>Bacilli</taxon>
        <taxon>Bacillales</taxon>
        <taxon>Paenibacillaceae</taxon>
        <taxon>Paenibacillus</taxon>
    </lineage>
</organism>
<evidence type="ECO:0000256" key="3">
    <source>
        <dbReference type="ARBA" id="ARBA00023163"/>
    </source>
</evidence>
<dbReference type="Proteomes" id="UP001240171">
    <property type="component" value="Unassembled WGS sequence"/>
</dbReference>
<dbReference type="Pfam" id="PF13377">
    <property type="entry name" value="Peripla_BP_3"/>
    <property type="match status" value="1"/>
</dbReference>
<dbReference type="InterPro" id="IPR046335">
    <property type="entry name" value="LacI/GalR-like_sensor"/>
</dbReference>
<dbReference type="Gene3D" id="3.40.50.2300">
    <property type="match status" value="2"/>
</dbReference>
<feature type="domain" description="HTH lacI-type" evidence="4">
    <location>
        <begin position="2"/>
        <end position="56"/>
    </location>
</feature>
<dbReference type="PANTHER" id="PTHR30146:SF109">
    <property type="entry name" value="HTH-TYPE TRANSCRIPTIONAL REGULATOR GALS"/>
    <property type="match status" value="1"/>
</dbReference>
<dbReference type="InterPro" id="IPR000843">
    <property type="entry name" value="HTH_LacI"/>
</dbReference>
<dbReference type="SUPFAM" id="SSF53822">
    <property type="entry name" value="Periplasmic binding protein-like I"/>
    <property type="match status" value="1"/>
</dbReference>
<keyword evidence="2 5" id="KW-0238">DNA-binding</keyword>
<evidence type="ECO:0000313" key="5">
    <source>
        <dbReference type="EMBL" id="MDO7905961.1"/>
    </source>
</evidence>
<dbReference type="Pfam" id="PF00356">
    <property type="entry name" value="LacI"/>
    <property type="match status" value="1"/>
</dbReference>
<evidence type="ECO:0000256" key="1">
    <source>
        <dbReference type="ARBA" id="ARBA00023015"/>
    </source>
</evidence>
<protein>
    <submittedName>
        <fullName evidence="5">LacI family DNA-binding transcriptional regulator</fullName>
    </submittedName>
</protein>
<sequence length="353" mass="38549">MATRKEVAELAGVSEATVSRVLNGVGPIRKQTREKVLSAARELGYTPNSLARNLALKRSGNLGVIMPYLPKARLFSAYYFSEILNGIGSKAQQEGYDLLMIFRNAEEPTDYEELFRMHKVDGLVILGAKDELGEREALRALKQNQRPFCVVNQHFDGEDFPEVDADHVEGSYAAAGHLLAEGYRRIAFLNGPVSYSNSVDRRAGYERALADYGMIPELQLQYEGNFSRKSGLAAARDIAARLQEMDAVFAANDRMAIGLIQGLEAIGTTAAEFPAIVGYDDSDAAEMVTPALTSVRVPFFEIGETAAGQVLSNRAGVQELAGRILLPTKLVVRASSLGSARQEHCCSLSRRLE</sequence>
<dbReference type="InterPro" id="IPR028082">
    <property type="entry name" value="Peripla_BP_I"/>
</dbReference>
<proteinExistence type="predicted"/>
<dbReference type="InterPro" id="IPR010982">
    <property type="entry name" value="Lambda_DNA-bd_dom_sf"/>
</dbReference>
<dbReference type="EMBL" id="JAUQTB010000002">
    <property type="protein sequence ID" value="MDO7905961.1"/>
    <property type="molecule type" value="Genomic_DNA"/>
</dbReference>
<dbReference type="Gene3D" id="1.10.260.40">
    <property type="entry name" value="lambda repressor-like DNA-binding domains"/>
    <property type="match status" value="1"/>
</dbReference>
<dbReference type="SUPFAM" id="SSF47413">
    <property type="entry name" value="lambda repressor-like DNA-binding domains"/>
    <property type="match status" value="1"/>
</dbReference>
<evidence type="ECO:0000259" key="4">
    <source>
        <dbReference type="PROSITE" id="PS50932"/>
    </source>
</evidence>
<dbReference type="SMART" id="SM00354">
    <property type="entry name" value="HTH_LACI"/>
    <property type="match status" value="1"/>
</dbReference>
<gene>
    <name evidence="5" type="ORF">Q5741_05950</name>
</gene>
<reference evidence="5 6" key="1">
    <citation type="submission" date="2023-07" db="EMBL/GenBank/DDBJ databases">
        <title>Paenibacillus sp. JX-17 nov. isolated from soil.</title>
        <authorList>
            <person name="Wan Y."/>
            <person name="Liu B."/>
        </authorList>
    </citation>
    <scope>NUCLEOTIDE SEQUENCE [LARGE SCALE GENOMIC DNA]</scope>
    <source>
        <strain evidence="5 6">JX-17</strain>
    </source>
</reference>
<keyword evidence="1" id="KW-0805">Transcription regulation</keyword>
<dbReference type="PRINTS" id="PR00036">
    <property type="entry name" value="HTHLACI"/>
</dbReference>
<evidence type="ECO:0000256" key="2">
    <source>
        <dbReference type="ARBA" id="ARBA00023125"/>
    </source>
</evidence>
<keyword evidence="3" id="KW-0804">Transcription</keyword>